<dbReference type="RefSeq" id="WP_109653250.1">
    <property type="nucleotide sequence ID" value="NZ_JACWLN010000008.1"/>
</dbReference>
<reference evidence="3 4" key="1">
    <citation type="submission" date="2018-05" db="EMBL/GenBank/DDBJ databases">
        <title>Genomic Encyclopedia of Archaeal and Bacterial Type Strains, Phase II (KMG-II): from individual species to whole genera.</title>
        <authorList>
            <person name="Goeker M."/>
        </authorList>
    </citation>
    <scope>NUCLEOTIDE SEQUENCE [LARGE SCALE GENOMIC DNA]</scope>
    <source>
        <strain evidence="3 4">DSM 23514</strain>
    </source>
</reference>
<name>A0A316DUC2_9FLAO</name>
<keyword evidence="1" id="KW-0812">Transmembrane</keyword>
<feature type="transmembrane region" description="Helical" evidence="1">
    <location>
        <begin position="12"/>
        <end position="35"/>
    </location>
</feature>
<dbReference type="OrthoDB" id="1004942at2"/>
<dbReference type="EMBL" id="QGGQ01000010">
    <property type="protein sequence ID" value="PWK21664.1"/>
    <property type="molecule type" value="Genomic_DNA"/>
</dbReference>
<evidence type="ECO:0000313" key="2">
    <source>
        <dbReference type="EMBL" id="MBD1261979.1"/>
    </source>
</evidence>
<dbReference type="AlphaFoldDB" id="A0A316DUC2"/>
<evidence type="ECO:0000256" key="1">
    <source>
        <dbReference type="SAM" id="Phobius"/>
    </source>
</evidence>
<comment type="caution">
    <text evidence="3">The sequence shown here is derived from an EMBL/GenBank/DDBJ whole genome shotgun (WGS) entry which is preliminary data.</text>
</comment>
<evidence type="ECO:0008006" key="6">
    <source>
        <dbReference type="Google" id="ProtNLM"/>
    </source>
</evidence>
<dbReference type="Proteomes" id="UP000651837">
    <property type="component" value="Unassembled WGS sequence"/>
</dbReference>
<keyword evidence="5" id="KW-1185">Reference proteome</keyword>
<proteinExistence type="predicted"/>
<accession>A0A316DUC2</accession>
<dbReference type="EMBL" id="JACWLN010000008">
    <property type="protein sequence ID" value="MBD1261979.1"/>
    <property type="molecule type" value="Genomic_DNA"/>
</dbReference>
<gene>
    <name evidence="2" type="ORF">HZY62_15355</name>
    <name evidence="3" type="ORF">LX92_03443</name>
</gene>
<evidence type="ECO:0000313" key="4">
    <source>
        <dbReference type="Proteomes" id="UP000245667"/>
    </source>
</evidence>
<dbReference type="Proteomes" id="UP000245667">
    <property type="component" value="Unassembled WGS sequence"/>
</dbReference>
<sequence>MKWNLKIKAGALQFVLFIGAIIAVLLMAFVLITYIHNFFGKITALTIDIVQQADFAMGYSLSKPMRRGESIDFSALDNPNIHVIIEKEFWGILEKRTSTASFDKIEYSKTAFIGQNYPKGMNALNLRDKQRPLVLAGTTRIMGDVLLPAQGIRMGNIAGNSYNQDQLVYGREQTSSSTLPKLDQGLLQQIDRLLNEDFQLNKQVVTLKPEAEIRNSFKEETLFIMDDVVQLENNTLVGNIVIYASRKIIVESSTYLADVVLVAPEIIIKDRVQGYFQAIAKKSIHVGKNCALAYPTTLVVKEDAKGNKTVNTTKTPKIFLDTNVVVNGMLLYLDTSEEGSNSPQIRISNGSVVNGEIYCSKNLELKGTVNGNVTTDGFIAMENGSIYQNHLYNGTINSTILPTEYSGILYENEAHKKVMKWLY</sequence>
<protein>
    <recommendedName>
        <fullName evidence="6">Cytoskeletal protein CcmA (Bactofilin family)</fullName>
    </recommendedName>
</protein>
<evidence type="ECO:0000313" key="5">
    <source>
        <dbReference type="Proteomes" id="UP000651837"/>
    </source>
</evidence>
<evidence type="ECO:0000313" key="3">
    <source>
        <dbReference type="EMBL" id="PWK21664.1"/>
    </source>
</evidence>
<keyword evidence="1" id="KW-1133">Transmembrane helix</keyword>
<organism evidence="3 4">
    <name type="scientific">Maribacter polysiphoniae</name>
    <dbReference type="NCBI Taxonomy" id="429344"/>
    <lineage>
        <taxon>Bacteria</taxon>
        <taxon>Pseudomonadati</taxon>
        <taxon>Bacteroidota</taxon>
        <taxon>Flavobacteriia</taxon>
        <taxon>Flavobacteriales</taxon>
        <taxon>Flavobacteriaceae</taxon>
        <taxon>Maribacter</taxon>
    </lineage>
</organism>
<keyword evidence="1" id="KW-0472">Membrane</keyword>
<reference evidence="2 5" key="2">
    <citation type="submission" date="2020-07" db="EMBL/GenBank/DDBJ databases">
        <title>The draft genome sequence of Maribacter polysiphoniae KCTC 22021.</title>
        <authorList>
            <person name="Mu L."/>
        </authorList>
    </citation>
    <scope>NUCLEOTIDE SEQUENCE [LARGE SCALE GENOMIC DNA]</scope>
    <source>
        <strain evidence="2 5">KCTC 22021</strain>
    </source>
</reference>